<comment type="caution">
    <text evidence="2">The sequence shown here is derived from an EMBL/GenBank/DDBJ whole genome shotgun (WGS) entry which is preliminary data.</text>
</comment>
<gene>
    <name evidence="2" type="ORF">IMSAGC001_03970</name>
</gene>
<keyword evidence="1" id="KW-0472">Membrane</keyword>
<dbReference type="AlphaFoldDB" id="A0A7J0A893"/>
<name>A0A7J0A893_9BACE</name>
<keyword evidence="1" id="KW-0812">Transmembrane</keyword>
<reference evidence="2 3" key="1">
    <citation type="journal article" date="2020" name="Microbiome">
        <title>Single-cell genomics of uncultured bacteria reveals dietary fiber responders in the mouse gut microbiota.</title>
        <authorList>
            <person name="Chijiiwa R."/>
            <person name="Hosokawa M."/>
            <person name="Kogawa M."/>
            <person name="Nishikawa Y."/>
            <person name="Ide K."/>
            <person name="Sakanashi C."/>
            <person name="Takahashi K."/>
            <person name="Takeyama H."/>
        </authorList>
    </citation>
    <scope>NUCLEOTIDE SEQUENCE [LARGE SCALE GENOMIC DNA]</scope>
    <source>
        <strain evidence="2">IMSAGC_001</strain>
    </source>
</reference>
<evidence type="ECO:0000256" key="1">
    <source>
        <dbReference type="SAM" id="Phobius"/>
    </source>
</evidence>
<sequence length="56" mass="6427">MNDNSNTAMQVAAFCNVLIMNYFKLYVLSLFYNGLHAPVLEEKVERTGIHPLYFSV</sequence>
<protein>
    <submittedName>
        <fullName evidence="2">Uncharacterized protein</fullName>
    </submittedName>
</protein>
<dbReference type="Proteomes" id="UP000491181">
    <property type="component" value="Unassembled WGS sequence"/>
</dbReference>
<organism evidence="2 3">
    <name type="scientific">Bacteroides acidifaciens</name>
    <dbReference type="NCBI Taxonomy" id="85831"/>
    <lineage>
        <taxon>Bacteria</taxon>
        <taxon>Pseudomonadati</taxon>
        <taxon>Bacteroidota</taxon>
        <taxon>Bacteroidia</taxon>
        <taxon>Bacteroidales</taxon>
        <taxon>Bacteroidaceae</taxon>
        <taxon>Bacteroides</taxon>
    </lineage>
</organism>
<evidence type="ECO:0000313" key="3">
    <source>
        <dbReference type="Proteomes" id="UP000491181"/>
    </source>
</evidence>
<proteinExistence type="predicted"/>
<feature type="transmembrane region" description="Helical" evidence="1">
    <location>
        <begin position="12"/>
        <end position="32"/>
    </location>
</feature>
<evidence type="ECO:0000313" key="2">
    <source>
        <dbReference type="EMBL" id="GFH88527.1"/>
    </source>
</evidence>
<dbReference type="EMBL" id="BLLS01000237">
    <property type="protein sequence ID" value="GFH88527.1"/>
    <property type="molecule type" value="Genomic_DNA"/>
</dbReference>
<keyword evidence="1" id="KW-1133">Transmembrane helix</keyword>
<accession>A0A7J0A893</accession>